<name>A0A2U9BD43_SCOMX</name>
<proteinExistence type="predicted"/>
<evidence type="ECO:0000313" key="2">
    <source>
        <dbReference type="Proteomes" id="UP000246464"/>
    </source>
</evidence>
<gene>
    <name evidence="1" type="ORF">SMAX5B_012472</name>
</gene>
<organism evidence="1 2">
    <name type="scientific">Scophthalmus maximus</name>
    <name type="common">Turbot</name>
    <name type="synonym">Psetta maxima</name>
    <dbReference type="NCBI Taxonomy" id="52904"/>
    <lineage>
        <taxon>Eukaryota</taxon>
        <taxon>Metazoa</taxon>
        <taxon>Chordata</taxon>
        <taxon>Craniata</taxon>
        <taxon>Vertebrata</taxon>
        <taxon>Euteleostomi</taxon>
        <taxon>Actinopterygii</taxon>
        <taxon>Neopterygii</taxon>
        <taxon>Teleostei</taxon>
        <taxon>Neoteleostei</taxon>
        <taxon>Acanthomorphata</taxon>
        <taxon>Carangaria</taxon>
        <taxon>Pleuronectiformes</taxon>
        <taxon>Pleuronectoidei</taxon>
        <taxon>Scophthalmidae</taxon>
        <taxon>Scophthalmus</taxon>
    </lineage>
</organism>
<dbReference type="Proteomes" id="UP000246464">
    <property type="component" value="Chromosome 5"/>
</dbReference>
<sequence>MLELLSTHKALKAPRFDCVNALCDEAHVSVPYLKPVLQLFNKETLKPEADYSEFTNTIKATFKNRNIKADKAEAVES</sequence>
<protein>
    <submittedName>
        <fullName evidence="1">Uncharacterized protein</fullName>
    </submittedName>
</protein>
<accession>A0A2U9BD43</accession>
<dbReference type="AlphaFoldDB" id="A0A2U9BD43"/>
<dbReference type="EMBL" id="CP026247">
    <property type="protein sequence ID" value="AWP01706.1"/>
    <property type="molecule type" value="Genomic_DNA"/>
</dbReference>
<keyword evidence="2" id="KW-1185">Reference proteome</keyword>
<evidence type="ECO:0000313" key="1">
    <source>
        <dbReference type="EMBL" id="AWP01706.1"/>
    </source>
</evidence>
<reference evidence="1 2" key="1">
    <citation type="submission" date="2017-12" db="EMBL/GenBank/DDBJ databases">
        <title>Integrating genomic resources of turbot (Scophthalmus maximus) in depth evaluation of genetic and physical mapping variation across individuals.</title>
        <authorList>
            <person name="Martinez P."/>
        </authorList>
    </citation>
    <scope>NUCLEOTIDE SEQUENCE [LARGE SCALE GENOMIC DNA]</scope>
</reference>